<proteinExistence type="inferred from homology"/>
<dbReference type="HAMAP" id="MF_01363">
    <property type="entry name" value="Ribosomal_bL21"/>
    <property type="match status" value="1"/>
</dbReference>
<evidence type="ECO:0000256" key="1">
    <source>
        <dbReference type="ARBA" id="ARBA00008563"/>
    </source>
</evidence>
<evidence type="ECO:0000256" key="6">
    <source>
        <dbReference type="HAMAP-Rule" id="MF_01363"/>
    </source>
</evidence>
<keyword evidence="9" id="KW-1185">Reference proteome</keyword>
<organism evidence="8 9">
    <name type="scientific">Paenibacillus albidus</name>
    <dbReference type="NCBI Taxonomy" id="2041023"/>
    <lineage>
        <taxon>Bacteria</taxon>
        <taxon>Bacillati</taxon>
        <taxon>Bacillota</taxon>
        <taxon>Bacilli</taxon>
        <taxon>Bacillales</taxon>
        <taxon>Paenibacillaceae</taxon>
        <taxon>Paenibacillus</taxon>
    </lineage>
</organism>
<evidence type="ECO:0000256" key="2">
    <source>
        <dbReference type="ARBA" id="ARBA00022730"/>
    </source>
</evidence>
<keyword evidence="3 6" id="KW-0694">RNA-binding</keyword>
<dbReference type="RefSeq" id="WP_189030434.1">
    <property type="nucleotide sequence ID" value="NZ_BMKR01000034.1"/>
</dbReference>
<evidence type="ECO:0000256" key="3">
    <source>
        <dbReference type="ARBA" id="ARBA00022884"/>
    </source>
</evidence>
<dbReference type="Pfam" id="PF00829">
    <property type="entry name" value="Ribosomal_L21p"/>
    <property type="match status" value="1"/>
</dbReference>
<dbReference type="Proteomes" id="UP000637643">
    <property type="component" value="Unassembled WGS sequence"/>
</dbReference>
<dbReference type="PROSITE" id="PS01169">
    <property type="entry name" value="RIBOSOMAL_L21"/>
    <property type="match status" value="1"/>
</dbReference>
<keyword evidence="2 6" id="KW-0699">rRNA-binding</keyword>
<dbReference type="GO" id="GO:0005737">
    <property type="term" value="C:cytoplasm"/>
    <property type="evidence" value="ECO:0007669"/>
    <property type="project" value="UniProtKB-ARBA"/>
</dbReference>
<name>A0A917CXJ7_9BACL</name>
<protein>
    <recommendedName>
        <fullName evidence="6">Large ribosomal subunit protein bL21</fullName>
    </recommendedName>
</protein>
<dbReference type="PANTHER" id="PTHR21349:SF0">
    <property type="entry name" value="LARGE RIBOSOMAL SUBUNIT PROTEIN BL21M"/>
    <property type="match status" value="1"/>
</dbReference>
<dbReference type="GO" id="GO:0019843">
    <property type="term" value="F:rRNA binding"/>
    <property type="evidence" value="ECO:0007669"/>
    <property type="project" value="UniProtKB-UniRule"/>
</dbReference>
<dbReference type="GO" id="GO:1990904">
    <property type="term" value="C:ribonucleoprotein complex"/>
    <property type="evidence" value="ECO:0007669"/>
    <property type="project" value="UniProtKB-KW"/>
</dbReference>
<evidence type="ECO:0000256" key="5">
    <source>
        <dbReference type="ARBA" id="ARBA00023274"/>
    </source>
</evidence>
<dbReference type="GO" id="GO:0005840">
    <property type="term" value="C:ribosome"/>
    <property type="evidence" value="ECO:0007669"/>
    <property type="project" value="UniProtKB-KW"/>
</dbReference>
<dbReference type="AlphaFoldDB" id="A0A917CXJ7"/>
<accession>A0A917CXJ7</accession>
<reference evidence="8" key="1">
    <citation type="journal article" date="2014" name="Int. J. Syst. Evol. Microbiol.">
        <title>Complete genome sequence of Corynebacterium casei LMG S-19264T (=DSM 44701T), isolated from a smear-ripened cheese.</title>
        <authorList>
            <consortium name="US DOE Joint Genome Institute (JGI-PGF)"/>
            <person name="Walter F."/>
            <person name="Albersmeier A."/>
            <person name="Kalinowski J."/>
            <person name="Ruckert C."/>
        </authorList>
    </citation>
    <scope>NUCLEOTIDE SEQUENCE</scope>
    <source>
        <strain evidence="8">CGMCC 1.16134</strain>
    </source>
</reference>
<dbReference type="NCBIfam" id="TIGR00061">
    <property type="entry name" value="L21"/>
    <property type="match status" value="1"/>
</dbReference>
<dbReference type="InterPro" id="IPR018258">
    <property type="entry name" value="Ribosomal_bL21_CS"/>
</dbReference>
<evidence type="ECO:0000313" key="8">
    <source>
        <dbReference type="EMBL" id="GGG02472.1"/>
    </source>
</evidence>
<comment type="similarity">
    <text evidence="1 6 7">Belongs to the bacterial ribosomal protein bL21 family.</text>
</comment>
<dbReference type="PANTHER" id="PTHR21349">
    <property type="entry name" value="50S RIBOSOMAL PROTEIN L21"/>
    <property type="match status" value="1"/>
</dbReference>
<dbReference type="InterPro" id="IPR001787">
    <property type="entry name" value="Ribosomal_bL21"/>
</dbReference>
<reference evidence="8" key="2">
    <citation type="submission" date="2020-09" db="EMBL/GenBank/DDBJ databases">
        <authorList>
            <person name="Sun Q."/>
            <person name="Zhou Y."/>
        </authorList>
    </citation>
    <scope>NUCLEOTIDE SEQUENCE</scope>
    <source>
        <strain evidence="8">CGMCC 1.16134</strain>
    </source>
</reference>
<dbReference type="SUPFAM" id="SSF141091">
    <property type="entry name" value="L21p-like"/>
    <property type="match status" value="1"/>
</dbReference>
<dbReference type="EMBL" id="BMKR01000034">
    <property type="protein sequence ID" value="GGG02472.1"/>
    <property type="molecule type" value="Genomic_DNA"/>
</dbReference>
<comment type="caution">
    <text evidence="8">The sequence shown here is derived from an EMBL/GenBank/DDBJ whole genome shotgun (WGS) entry which is preliminary data.</text>
</comment>
<keyword evidence="5 6" id="KW-0687">Ribonucleoprotein</keyword>
<dbReference type="InterPro" id="IPR036164">
    <property type="entry name" value="bL21-like_sf"/>
</dbReference>
<evidence type="ECO:0000313" key="9">
    <source>
        <dbReference type="Proteomes" id="UP000637643"/>
    </source>
</evidence>
<gene>
    <name evidence="6 8" type="primary">rplU</name>
    <name evidence="8" type="ORF">GCM10010912_54090</name>
</gene>
<sequence length="103" mass="11309">MYAIIETGGKQYKVQEGDVLFIEKLEAEDGASVTFDRVLAVSTEGGLNAGTPLVSGASVTAKVEKHGKGQKVVVYKYKPKKNYHKKQGHRQPYTKVTIEKIQA</sequence>
<dbReference type="InterPro" id="IPR028909">
    <property type="entry name" value="bL21-like"/>
</dbReference>
<evidence type="ECO:0000256" key="4">
    <source>
        <dbReference type="ARBA" id="ARBA00022980"/>
    </source>
</evidence>
<dbReference type="GO" id="GO:0006412">
    <property type="term" value="P:translation"/>
    <property type="evidence" value="ECO:0007669"/>
    <property type="project" value="UniProtKB-UniRule"/>
</dbReference>
<dbReference type="GO" id="GO:0003735">
    <property type="term" value="F:structural constituent of ribosome"/>
    <property type="evidence" value="ECO:0007669"/>
    <property type="project" value="InterPro"/>
</dbReference>
<evidence type="ECO:0000256" key="7">
    <source>
        <dbReference type="RuleBase" id="RU000562"/>
    </source>
</evidence>
<keyword evidence="4 6" id="KW-0689">Ribosomal protein</keyword>
<comment type="subunit">
    <text evidence="6">Part of the 50S ribosomal subunit. Contacts protein L20.</text>
</comment>
<comment type="function">
    <text evidence="6 7">This protein binds to 23S rRNA in the presence of protein L20.</text>
</comment>